<protein>
    <submittedName>
        <fullName evidence="3">Pilus assembly protein</fullName>
    </submittedName>
</protein>
<evidence type="ECO:0000256" key="1">
    <source>
        <dbReference type="SAM" id="Phobius"/>
    </source>
</evidence>
<keyword evidence="1" id="KW-0812">Transmembrane</keyword>
<proteinExistence type="predicted"/>
<sequence length="226" mass="24167">MMNRFDRARELGCSFCGATGGLAAVEFALIAPFLLLLFLGSVDISQALTADRKLNTLTSSLSELVARRAIGETSQSEIIDYFSISEAVMRPFDVERTGMRLTIGIPVSEGQAEVISSAAANGMAAREAGDLIDVPSGQLVLAAGRCVVMAEGQYPFAPLFRFVFQSDVPLSQRSFSIPRLTSEICREAETMCAGYSPSITPGRNCNDRHNSWGTGNGKGGGITNNR</sequence>
<gene>
    <name evidence="3" type="ORF">OF122_02460</name>
</gene>
<dbReference type="InterPro" id="IPR012495">
    <property type="entry name" value="TadE-like_dom"/>
</dbReference>
<dbReference type="Pfam" id="PF07811">
    <property type="entry name" value="TadE"/>
    <property type="match status" value="1"/>
</dbReference>
<accession>A0ABY6IPX4</accession>
<evidence type="ECO:0000313" key="3">
    <source>
        <dbReference type="EMBL" id="UYQ72664.1"/>
    </source>
</evidence>
<dbReference type="Proteomes" id="UP001163882">
    <property type="component" value="Chromosome"/>
</dbReference>
<keyword evidence="1" id="KW-0472">Membrane</keyword>
<evidence type="ECO:0000259" key="2">
    <source>
        <dbReference type="Pfam" id="PF07811"/>
    </source>
</evidence>
<name>A0ABY6IPX4_9HYPH</name>
<reference evidence="3" key="1">
    <citation type="submission" date="2022-10" db="EMBL/GenBank/DDBJ databases">
        <title>YIM 151497 complete genome.</title>
        <authorList>
            <person name="Chen X."/>
        </authorList>
    </citation>
    <scope>NUCLEOTIDE SEQUENCE</scope>
    <source>
        <strain evidence="3">YIM 151497</strain>
    </source>
</reference>
<feature type="domain" description="TadE-like" evidence="2">
    <location>
        <begin position="21"/>
        <end position="56"/>
    </location>
</feature>
<organism evidence="3 4">
    <name type="scientific">Pelagibacterium flavum</name>
    <dbReference type="NCBI Taxonomy" id="2984530"/>
    <lineage>
        <taxon>Bacteria</taxon>
        <taxon>Pseudomonadati</taxon>
        <taxon>Pseudomonadota</taxon>
        <taxon>Alphaproteobacteria</taxon>
        <taxon>Hyphomicrobiales</taxon>
        <taxon>Devosiaceae</taxon>
        <taxon>Pelagibacterium</taxon>
    </lineage>
</organism>
<dbReference type="EMBL" id="CP107716">
    <property type="protein sequence ID" value="UYQ72664.1"/>
    <property type="molecule type" value="Genomic_DNA"/>
</dbReference>
<evidence type="ECO:0000313" key="4">
    <source>
        <dbReference type="Proteomes" id="UP001163882"/>
    </source>
</evidence>
<keyword evidence="4" id="KW-1185">Reference proteome</keyword>
<feature type="transmembrane region" description="Helical" evidence="1">
    <location>
        <begin position="12"/>
        <end position="39"/>
    </location>
</feature>
<dbReference type="RefSeq" id="WP_264226274.1">
    <property type="nucleotide sequence ID" value="NZ_CP107716.1"/>
</dbReference>
<keyword evidence="1" id="KW-1133">Transmembrane helix</keyword>